<feature type="domain" description="Histidine kinase" evidence="1">
    <location>
        <begin position="28"/>
        <end position="216"/>
    </location>
</feature>
<dbReference type="InterPro" id="IPR005467">
    <property type="entry name" value="His_kinase_dom"/>
</dbReference>
<evidence type="ECO:0000313" key="2">
    <source>
        <dbReference type="EMBL" id="RAI59500.1"/>
    </source>
</evidence>
<dbReference type="InterPro" id="IPR003594">
    <property type="entry name" value="HATPase_dom"/>
</dbReference>
<dbReference type="AlphaFoldDB" id="A0A327M9A7"/>
<dbReference type="Gene3D" id="3.30.565.10">
    <property type="entry name" value="Histidine kinase-like ATPase, C-terminal domain"/>
    <property type="match status" value="1"/>
</dbReference>
<dbReference type="Proteomes" id="UP000249065">
    <property type="component" value="Unassembled WGS sequence"/>
</dbReference>
<gene>
    <name evidence="2" type="ORF">DOO78_07820</name>
</gene>
<organism evidence="2 3">
    <name type="scientific">Roseicella frigidaeris</name>
    <dbReference type="NCBI Taxonomy" id="2230885"/>
    <lineage>
        <taxon>Bacteria</taxon>
        <taxon>Pseudomonadati</taxon>
        <taxon>Pseudomonadota</taxon>
        <taxon>Alphaproteobacteria</taxon>
        <taxon>Acetobacterales</taxon>
        <taxon>Roseomonadaceae</taxon>
        <taxon>Roseicella</taxon>
    </lineage>
</organism>
<reference evidence="3" key="1">
    <citation type="submission" date="2018-06" db="EMBL/GenBank/DDBJ databases">
        <authorList>
            <person name="Khan S.A."/>
        </authorList>
    </citation>
    <scope>NUCLEOTIDE SEQUENCE [LARGE SCALE GENOMIC DNA]</scope>
    <source>
        <strain evidence="3">DB-1506</strain>
    </source>
</reference>
<sequence>MLSLAPSPAPGPVADSLLPRLTAAEFRQLRHQTKNALQRILFMIDAHPALRQTEASRAVAADLHRRIQLTATISDALFGLTRAPAPFAERLGTLAESVTALLGAPGQDIRLRLRLAGQCPEPLQEAVLRVAHEFVGNAIKHGLYSRLSGEVELRLEQDGDELRLLVLDDGWGWAEPMVAGEGLSLARVIAAREAGRVTLDRRGDRTVAMLALPLAARA</sequence>
<comment type="caution">
    <text evidence="2">The sequence shown here is derived from an EMBL/GenBank/DDBJ whole genome shotgun (WGS) entry which is preliminary data.</text>
</comment>
<dbReference type="Pfam" id="PF02518">
    <property type="entry name" value="HATPase_c"/>
    <property type="match status" value="1"/>
</dbReference>
<protein>
    <recommendedName>
        <fullName evidence="1">Histidine kinase domain-containing protein</fullName>
    </recommendedName>
</protein>
<evidence type="ECO:0000313" key="3">
    <source>
        <dbReference type="Proteomes" id="UP000249065"/>
    </source>
</evidence>
<proteinExistence type="predicted"/>
<accession>A0A327M9A7</accession>
<evidence type="ECO:0000259" key="1">
    <source>
        <dbReference type="PROSITE" id="PS50109"/>
    </source>
</evidence>
<dbReference type="SUPFAM" id="SSF55874">
    <property type="entry name" value="ATPase domain of HSP90 chaperone/DNA topoisomerase II/histidine kinase"/>
    <property type="match status" value="1"/>
</dbReference>
<dbReference type="PROSITE" id="PS50109">
    <property type="entry name" value="HIS_KIN"/>
    <property type="match status" value="1"/>
</dbReference>
<dbReference type="EMBL" id="QLIX01000004">
    <property type="protein sequence ID" value="RAI59500.1"/>
    <property type="molecule type" value="Genomic_DNA"/>
</dbReference>
<keyword evidence="3" id="KW-1185">Reference proteome</keyword>
<name>A0A327M9A7_9PROT</name>
<dbReference type="InterPro" id="IPR036890">
    <property type="entry name" value="HATPase_C_sf"/>
</dbReference>